<dbReference type="AlphaFoldDB" id="A0A1C7LR41"/>
<proteinExistence type="predicted"/>
<dbReference type="Gene3D" id="3.30.70.1060">
    <property type="entry name" value="Dimeric alpha+beta barrel"/>
    <property type="match status" value="1"/>
</dbReference>
<comment type="caution">
    <text evidence="2">The sequence shown here is derived from an EMBL/GenBank/DDBJ whole genome shotgun (WGS) entry which is preliminary data.</text>
</comment>
<protein>
    <recommendedName>
        <fullName evidence="1">YCII-related domain-containing protein</fullName>
    </recommendedName>
</protein>
<evidence type="ECO:0000259" key="1">
    <source>
        <dbReference type="Pfam" id="PF03795"/>
    </source>
</evidence>
<keyword evidence="3" id="KW-1185">Reference proteome</keyword>
<reference evidence="2 3" key="1">
    <citation type="submission" date="2016-03" db="EMBL/GenBank/DDBJ databases">
        <title>Whole genome sequencing of Grifola frondosa 9006-11.</title>
        <authorList>
            <person name="Min B."/>
            <person name="Park H."/>
            <person name="Kim J.-G."/>
            <person name="Cho H."/>
            <person name="Oh Y.-L."/>
            <person name="Kong W.-S."/>
            <person name="Choi I.-G."/>
        </authorList>
    </citation>
    <scope>NUCLEOTIDE SEQUENCE [LARGE SCALE GENOMIC DNA]</scope>
    <source>
        <strain evidence="2 3">9006-11</strain>
    </source>
</reference>
<name>A0A1C7LR41_GRIFR</name>
<dbReference type="PANTHER" id="PTHR33606:SF3">
    <property type="entry name" value="PROTEIN YCII"/>
    <property type="match status" value="1"/>
</dbReference>
<dbReference type="InterPro" id="IPR005545">
    <property type="entry name" value="YCII"/>
</dbReference>
<dbReference type="Pfam" id="PF03795">
    <property type="entry name" value="YCII"/>
    <property type="match status" value="1"/>
</dbReference>
<organism evidence="2 3">
    <name type="scientific">Grifola frondosa</name>
    <name type="common">Maitake</name>
    <name type="synonym">Polyporus frondosus</name>
    <dbReference type="NCBI Taxonomy" id="5627"/>
    <lineage>
        <taxon>Eukaryota</taxon>
        <taxon>Fungi</taxon>
        <taxon>Dikarya</taxon>
        <taxon>Basidiomycota</taxon>
        <taxon>Agaricomycotina</taxon>
        <taxon>Agaricomycetes</taxon>
        <taxon>Polyporales</taxon>
        <taxon>Grifolaceae</taxon>
        <taxon>Grifola</taxon>
    </lineage>
</organism>
<dbReference type="Proteomes" id="UP000092993">
    <property type="component" value="Unassembled WGS sequence"/>
</dbReference>
<dbReference type="PANTHER" id="PTHR33606">
    <property type="entry name" value="PROTEIN YCII"/>
    <property type="match status" value="1"/>
</dbReference>
<evidence type="ECO:0000313" key="2">
    <source>
        <dbReference type="EMBL" id="OBZ67142.1"/>
    </source>
</evidence>
<accession>A0A1C7LR41</accession>
<dbReference type="InterPro" id="IPR051807">
    <property type="entry name" value="Sec-metab_biosynth-assoc"/>
</dbReference>
<feature type="domain" description="YCII-related" evidence="1">
    <location>
        <begin position="15"/>
        <end position="103"/>
    </location>
</feature>
<evidence type="ECO:0000313" key="3">
    <source>
        <dbReference type="Proteomes" id="UP000092993"/>
    </source>
</evidence>
<dbReference type="SUPFAM" id="SSF54909">
    <property type="entry name" value="Dimeric alpha+beta barrel"/>
    <property type="match status" value="1"/>
</dbReference>
<sequence length="277" mass="30610">MSSAPNPSLPTLHKFVVYAPDMSDAGALQRRLSVRPVHIERAGGLGEEGFIKLGGALLTPDSIASPTAEKKMVGSLFICEADSLETVKKIMEEDVYYKENVWDKEKLVILPFAPAIIKLSARNDGSVWIRLPERHSDAFMKIMTARDANIHINSCSVDPKWHMQHKMDSTHETSHIPSPLAQHITIPKFCSCNKNRGPSSPAIPTTAHISASTRAFIHVFLAAVQVVPMDFNRDGCRRVLRVSAIRACGYPGNNSDHLGPYVPSLYMKTPRAFMVPQ</sequence>
<dbReference type="EMBL" id="LUGG01000025">
    <property type="protein sequence ID" value="OBZ67142.1"/>
    <property type="molecule type" value="Genomic_DNA"/>
</dbReference>
<dbReference type="OrthoDB" id="5519740at2759"/>
<gene>
    <name evidence="2" type="ORF">A0H81_12986</name>
</gene>
<dbReference type="InterPro" id="IPR011008">
    <property type="entry name" value="Dimeric_a/b-barrel"/>
</dbReference>